<dbReference type="InterPro" id="IPR017853">
    <property type="entry name" value="GH"/>
</dbReference>
<evidence type="ECO:0008006" key="6">
    <source>
        <dbReference type="Google" id="ProtNLM"/>
    </source>
</evidence>
<reference evidence="4" key="1">
    <citation type="submission" date="2023-10" db="EMBL/GenBank/DDBJ databases">
        <authorList>
            <person name="Chen Y."/>
            <person name="Shah S."/>
            <person name="Dougan E. K."/>
            <person name="Thang M."/>
            <person name="Chan C."/>
        </authorList>
    </citation>
    <scope>NUCLEOTIDE SEQUENCE [LARGE SCALE GENOMIC DNA]</scope>
</reference>
<sequence>MASHPALVATDADFHQELETEWPRKIVESLTTRSPAHSFSHETRMGPQPRSRPTTPGPADYRPRDRPARPVSAQGRTFGMAPRMGNFCASTEFPGTKDEEYFVPDASLKYAAPRRAVFGKSSRFDTASDLETQKACPQHKLLDESPGLLYEPKDEYTGGRDRPRSAGPAYRFARDTCERFKTKPATSLDDAPLGPSDCALGKQWNSKRRTTTRASSFSRASRFPSSKVYATEGELTAQCKQVPKFGDSTTGDRTISRRTISAPFGSSTREKSARRISLRAPKAVFSGQQTWKYAFSASSCCAKVGSAALPEKPTDQGAGEPIPDASIIVADADKAYEQCDSEAVSRAWTDISKGAMIAFAWLSIVTVGGLVYEMCMDDRRSCLFVYLRLVHPLKLSPASELTDQFVACVWLDVELVMQGAETAGATSLQTTATVIESAIVTAVGTAWPRYPGRRVLTLSGAWDFAFLGDVGHEAAASVREEYFCQTAEVPDAFDAREWLCPERCHRSDGRPCASCCEGGLGGPAPAGDHPAGCWGAGRAPERCCDAVALGRRGVAAYRTFRDNRFSPAWPVHQAYFDWYQPGGLLRPVEGHVLRDREAYVAALDVLPQRPLGRVTVRLRLSAGCAGQGLTAAAAFDTAGGAVDGPERAVGGDGLEEVWSARVPDPRPWSPGSPALHTLTVSLRRQFVELDRVTVRFGLRTIEAREGRVWLNGEVVELRGVNRHEWHPWKGGIFLPEEQLQGDLALLRELGANFVRGSHYAQDQRWLDLCDEAGILVWEESLGWQPKAHHLQDPLFVGQQMDSLEEMINASVNHPSVIFWGFLNEGEADVPEARLAYQALRDMAKDLDPTRLVTWASKCKMSDLTLDLADVISFNDYPGWYDASVEEIPSVWRQYVDWARLHHGGKPVVVSEVGGDGLANFRSRAQDMWSEDLQAAIVRASIVAAASTSCAGIALWQLTDSRVDVAPFLEDNPRASPMAGVPDADWVEEMAVRFQGASPPCPPSGGTWRSGPGGSTARASSPSTGGTASRPSGPPRSSSGALGARWGAPSPPPWPPRPRACTAPPCGCSPRGACRAEAPARAASSRCTPGTPPTATPRAARASGCTATPPPRARRCGFLNRAGCSASAATRTADRPCPAASWPPPAPAAPSTP</sequence>
<feature type="region of interest" description="Disordered" evidence="1">
    <location>
        <begin position="1078"/>
        <end position="1111"/>
    </location>
</feature>
<feature type="region of interest" description="Disordered" evidence="1">
    <location>
        <begin position="129"/>
        <end position="169"/>
    </location>
</feature>
<feature type="region of interest" description="Disordered" evidence="1">
    <location>
        <begin position="1132"/>
        <end position="1152"/>
    </location>
</feature>
<feature type="non-terminal residue" evidence="4">
    <location>
        <position position="1152"/>
    </location>
</feature>
<dbReference type="InterPro" id="IPR036156">
    <property type="entry name" value="Beta-gal/glucu_dom_sf"/>
</dbReference>
<dbReference type="EMBL" id="CAUYUJ010005258">
    <property type="protein sequence ID" value="CAK0812962.1"/>
    <property type="molecule type" value="Genomic_DNA"/>
</dbReference>
<dbReference type="InterPro" id="IPR051913">
    <property type="entry name" value="GH2_Domain-Containing"/>
</dbReference>
<feature type="compositionally biased region" description="Low complexity" evidence="1">
    <location>
        <begin position="1014"/>
        <end position="1047"/>
    </location>
</feature>
<dbReference type="InterPro" id="IPR006103">
    <property type="entry name" value="Glyco_hydro_2_cat"/>
</dbReference>
<evidence type="ECO:0000259" key="2">
    <source>
        <dbReference type="Pfam" id="PF00703"/>
    </source>
</evidence>
<dbReference type="PANTHER" id="PTHR42732:SF1">
    <property type="entry name" value="BETA-MANNOSIDASE"/>
    <property type="match status" value="1"/>
</dbReference>
<protein>
    <recommendedName>
        <fullName evidence="6">Beta-galactosidase</fullName>
    </recommendedName>
</protein>
<feature type="compositionally biased region" description="Low complexity" evidence="1">
    <location>
        <begin position="1078"/>
        <end position="1088"/>
    </location>
</feature>
<dbReference type="SUPFAM" id="SSF51445">
    <property type="entry name" value="(Trans)glycosidases"/>
    <property type="match status" value="1"/>
</dbReference>
<evidence type="ECO:0000259" key="3">
    <source>
        <dbReference type="Pfam" id="PF02836"/>
    </source>
</evidence>
<proteinExistence type="predicted"/>
<dbReference type="SUPFAM" id="SSF49303">
    <property type="entry name" value="beta-Galactosidase/glucuronidase domain"/>
    <property type="match status" value="1"/>
</dbReference>
<evidence type="ECO:0000313" key="5">
    <source>
        <dbReference type="Proteomes" id="UP001189429"/>
    </source>
</evidence>
<dbReference type="InterPro" id="IPR006102">
    <property type="entry name" value="Ig-like_GH2"/>
</dbReference>
<name>A0ABN9R6Z2_9DINO</name>
<comment type="caution">
    <text evidence="4">The sequence shown here is derived from an EMBL/GenBank/DDBJ whole genome shotgun (WGS) entry which is preliminary data.</text>
</comment>
<feature type="domain" description="Glycoside hydrolase family 2 immunoglobulin-like beta-sandwich" evidence="2">
    <location>
        <begin position="655"/>
        <end position="699"/>
    </location>
</feature>
<evidence type="ECO:0000256" key="1">
    <source>
        <dbReference type="SAM" id="MobiDB-lite"/>
    </source>
</evidence>
<dbReference type="Gene3D" id="3.20.20.80">
    <property type="entry name" value="Glycosidases"/>
    <property type="match status" value="1"/>
</dbReference>
<feature type="domain" description="Glycoside hydrolase family 2 catalytic" evidence="3">
    <location>
        <begin position="702"/>
        <end position="938"/>
    </location>
</feature>
<dbReference type="PRINTS" id="PR00132">
    <property type="entry name" value="GLHYDRLASE2"/>
</dbReference>
<gene>
    <name evidence="4" type="ORF">PCOR1329_LOCUS17062</name>
</gene>
<dbReference type="Pfam" id="PF00703">
    <property type="entry name" value="Glyco_hydro_2"/>
    <property type="match status" value="1"/>
</dbReference>
<feature type="region of interest" description="Disordered" evidence="1">
    <location>
        <begin position="994"/>
        <end position="1055"/>
    </location>
</feature>
<dbReference type="Proteomes" id="UP001189429">
    <property type="component" value="Unassembled WGS sequence"/>
</dbReference>
<dbReference type="Gene3D" id="2.60.40.10">
    <property type="entry name" value="Immunoglobulins"/>
    <property type="match status" value="1"/>
</dbReference>
<organism evidence="4 5">
    <name type="scientific">Prorocentrum cordatum</name>
    <dbReference type="NCBI Taxonomy" id="2364126"/>
    <lineage>
        <taxon>Eukaryota</taxon>
        <taxon>Sar</taxon>
        <taxon>Alveolata</taxon>
        <taxon>Dinophyceae</taxon>
        <taxon>Prorocentrales</taxon>
        <taxon>Prorocentraceae</taxon>
        <taxon>Prorocentrum</taxon>
    </lineage>
</organism>
<dbReference type="Pfam" id="PF02836">
    <property type="entry name" value="Glyco_hydro_2_C"/>
    <property type="match status" value="1"/>
</dbReference>
<dbReference type="InterPro" id="IPR013783">
    <property type="entry name" value="Ig-like_fold"/>
</dbReference>
<dbReference type="PANTHER" id="PTHR42732">
    <property type="entry name" value="BETA-GALACTOSIDASE"/>
    <property type="match status" value="1"/>
</dbReference>
<accession>A0ABN9R6Z2</accession>
<evidence type="ECO:0000313" key="4">
    <source>
        <dbReference type="EMBL" id="CAK0812962.1"/>
    </source>
</evidence>
<dbReference type="InterPro" id="IPR006101">
    <property type="entry name" value="Glyco_hydro_2"/>
</dbReference>
<feature type="compositionally biased region" description="Basic and acidic residues" evidence="1">
    <location>
        <begin position="151"/>
        <end position="164"/>
    </location>
</feature>
<feature type="compositionally biased region" description="Pro residues" evidence="1">
    <location>
        <begin position="1140"/>
        <end position="1152"/>
    </location>
</feature>
<feature type="region of interest" description="Disordered" evidence="1">
    <location>
        <begin position="25"/>
        <end position="78"/>
    </location>
</feature>
<keyword evidence="5" id="KW-1185">Reference proteome</keyword>